<dbReference type="Pfam" id="PF13419">
    <property type="entry name" value="HAD_2"/>
    <property type="match status" value="1"/>
</dbReference>
<dbReference type="PANTHER" id="PTHR43434">
    <property type="entry name" value="PHOSPHOGLYCOLATE PHOSPHATASE"/>
    <property type="match status" value="1"/>
</dbReference>
<protein>
    <submittedName>
        <fullName evidence="1">Phosphorylated carbohydrates phosphatase</fullName>
    </submittedName>
</protein>
<dbReference type="NCBIfam" id="TIGR01509">
    <property type="entry name" value="HAD-SF-IA-v3"/>
    <property type="match status" value="1"/>
</dbReference>
<dbReference type="Proteomes" id="UP001055125">
    <property type="component" value="Unassembled WGS sequence"/>
</dbReference>
<accession>A0ABQ4RY18</accession>
<gene>
    <name evidence="1" type="ORF">OCOJLMKI_2673</name>
</gene>
<dbReference type="SFLD" id="SFLDG01129">
    <property type="entry name" value="C1.5:_HAD__Beta-PGM__Phosphata"/>
    <property type="match status" value="1"/>
</dbReference>
<evidence type="ECO:0000313" key="1">
    <source>
        <dbReference type="EMBL" id="GJD95461.1"/>
    </source>
</evidence>
<comment type="caution">
    <text evidence="1">The sequence shown here is derived from an EMBL/GenBank/DDBJ whole genome shotgun (WGS) entry which is preliminary data.</text>
</comment>
<dbReference type="SUPFAM" id="SSF56784">
    <property type="entry name" value="HAD-like"/>
    <property type="match status" value="1"/>
</dbReference>
<dbReference type="InterPro" id="IPR041492">
    <property type="entry name" value="HAD_2"/>
</dbReference>
<dbReference type="EMBL" id="BPQP01000036">
    <property type="protein sequence ID" value="GJD95461.1"/>
    <property type="molecule type" value="Genomic_DNA"/>
</dbReference>
<proteinExistence type="predicted"/>
<sequence>MPKAVIFDVDGTLIDSVPQHAKAWQDAFRDFGHDIPFEDIRRQIGKGGDQLLPVFLSEDELKEKGQALETHRSGILKERYLPTIRSLAGSRALIERLLADGKQLALASSAKEDELQTYKTIAHIEDLIGTETSADDAAHSKPHPDIFEAALKRLSGIAAGDAVVVGDTPYDAEAASRAGIRTIGVLSGGWSAEELRQAGCIAVYDDPADLLAQYDRSPLAGP</sequence>
<reference evidence="1" key="1">
    <citation type="journal article" date="2021" name="Front. Microbiol.">
        <title>Comprehensive Comparative Genomics and Phenotyping of Methylobacterium Species.</title>
        <authorList>
            <person name="Alessa O."/>
            <person name="Ogura Y."/>
            <person name="Fujitani Y."/>
            <person name="Takami H."/>
            <person name="Hayashi T."/>
            <person name="Sahin N."/>
            <person name="Tani A."/>
        </authorList>
    </citation>
    <scope>NUCLEOTIDE SEQUENCE</scope>
    <source>
        <strain evidence="1">DSM 19015</strain>
    </source>
</reference>
<dbReference type="InterPro" id="IPR036412">
    <property type="entry name" value="HAD-like_sf"/>
</dbReference>
<dbReference type="InterPro" id="IPR023214">
    <property type="entry name" value="HAD_sf"/>
</dbReference>
<organism evidence="1 2">
    <name type="scientific">Methylobacterium iners</name>
    <dbReference type="NCBI Taxonomy" id="418707"/>
    <lineage>
        <taxon>Bacteria</taxon>
        <taxon>Pseudomonadati</taxon>
        <taxon>Pseudomonadota</taxon>
        <taxon>Alphaproteobacteria</taxon>
        <taxon>Hyphomicrobiales</taxon>
        <taxon>Methylobacteriaceae</taxon>
        <taxon>Methylobacterium</taxon>
    </lineage>
</organism>
<dbReference type="SFLD" id="SFLDS00003">
    <property type="entry name" value="Haloacid_Dehalogenase"/>
    <property type="match status" value="1"/>
</dbReference>
<dbReference type="InterPro" id="IPR006439">
    <property type="entry name" value="HAD-SF_hydro_IA"/>
</dbReference>
<dbReference type="NCBIfam" id="TIGR01549">
    <property type="entry name" value="HAD-SF-IA-v1"/>
    <property type="match status" value="1"/>
</dbReference>
<dbReference type="PANTHER" id="PTHR43434:SF16">
    <property type="entry name" value="BLL8046 PROTEIN"/>
    <property type="match status" value="1"/>
</dbReference>
<dbReference type="RefSeq" id="WP_238244607.1">
    <property type="nucleotide sequence ID" value="NZ_BPQP01000036.1"/>
</dbReference>
<dbReference type="InterPro" id="IPR023198">
    <property type="entry name" value="PGP-like_dom2"/>
</dbReference>
<dbReference type="Gene3D" id="1.10.150.240">
    <property type="entry name" value="Putative phosphatase, domain 2"/>
    <property type="match status" value="1"/>
</dbReference>
<dbReference type="SFLD" id="SFLDG01135">
    <property type="entry name" value="C1.5.6:_HAD__Beta-PGM__Phospha"/>
    <property type="match status" value="1"/>
</dbReference>
<dbReference type="Gene3D" id="3.40.50.1000">
    <property type="entry name" value="HAD superfamily/HAD-like"/>
    <property type="match status" value="1"/>
</dbReference>
<name>A0ABQ4RY18_9HYPH</name>
<keyword evidence="2" id="KW-1185">Reference proteome</keyword>
<reference evidence="1" key="2">
    <citation type="submission" date="2021-08" db="EMBL/GenBank/DDBJ databases">
        <authorList>
            <person name="Tani A."/>
            <person name="Ola A."/>
            <person name="Ogura Y."/>
            <person name="Katsura K."/>
            <person name="Hayashi T."/>
        </authorList>
    </citation>
    <scope>NUCLEOTIDE SEQUENCE</scope>
    <source>
        <strain evidence="1">DSM 19015</strain>
    </source>
</reference>
<dbReference type="InterPro" id="IPR050155">
    <property type="entry name" value="HAD-like_hydrolase_sf"/>
</dbReference>
<evidence type="ECO:0000313" key="2">
    <source>
        <dbReference type="Proteomes" id="UP001055125"/>
    </source>
</evidence>